<accession>A0ABR1WV33</accession>
<feature type="compositionally biased region" description="Low complexity" evidence="1">
    <location>
        <begin position="297"/>
        <end position="315"/>
    </location>
</feature>
<protein>
    <recommendedName>
        <fullName evidence="2">DUF7514 domain-containing protein</fullName>
    </recommendedName>
</protein>
<keyword evidence="4" id="KW-1185">Reference proteome</keyword>
<dbReference type="EMBL" id="JAQQWL010000002">
    <property type="protein sequence ID" value="KAK8087018.1"/>
    <property type="molecule type" value="Genomic_DNA"/>
</dbReference>
<dbReference type="GeneID" id="92086464"/>
<feature type="compositionally biased region" description="Low complexity" evidence="1">
    <location>
        <begin position="248"/>
        <end position="266"/>
    </location>
</feature>
<evidence type="ECO:0000313" key="4">
    <source>
        <dbReference type="Proteomes" id="UP001480595"/>
    </source>
</evidence>
<comment type="caution">
    <text evidence="3">The sequence shown here is derived from an EMBL/GenBank/DDBJ whole genome shotgun (WGS) entry which is preliminary data.</text>
</comment>
<name>A0ABR1WV33_9PEZI</name>
<evidence type="ECO:0000313" key="3">
    <source>
        <dbReference type="EMBL" id="KAK8087018.1"/>
    </source>
</evidence>
<feature type="domain" description="DUF7514" evidence="2">
    <location>
        <begin position="2"/>
        <end position="98"/>
    </location>
</feature>
<feature type="compositionally biased region" description="Low complexity" evidence="1">
    <location>
        <begin position="124"/>
        <end position="134"/>
    </location>
</feature>
<dbReference type="PANTHER" id="PTHR39611">
    <property type="entry name" value="HYDROXYPROLINE-RICH GLYCOPROTEIN DZ-HRGP-RELATED"/>
    <property type="match status" value="1"/>
</dbReference>
<feature type="compositionally biased region" description="Polar residues" evidence="1">
    <location>
        <begin position="399"/>
        <end position="409"/>
    </location>
</feature>
<feature type="compositionally biased region" description="Polar residues" evidence="1">
    <location>
        <begin position="267"/>
        <end position="283"/>
    </location>
</feature>
<sequence length="475" mass="51562">MEYQHHLIQQNEHERPLVPALTVIGFAQYYVSCILANPDTEFDRLEKIVADMPSIVVAGSLNDAKEGVSPPEILPKAIRRDQLPSRADAKSKQLVDGAFEDLMYELELQPPPPKKEPPSRHPQTDTTTTATITTKIPAPVSVPEPKTAAAEKPVSFSFVLGPSRSASRPKYALPSPLPPIGDDDHDDASKADGKIDSSLDHGESEWRRRERDLERASMPGPRQGHARLHSWHAEPTGTDGSTAHHNHQPTNQQQQQRYGGRASQQSYTNVPAAQSDIPQSQNCRAPAPSAFPPPSPTASSAMGRAAPTSAASVSPPGGGGGPASSPATSVTHQWNPLQYRPATLAEPSRPSSIAGGAERLEQQKPHHVRWEGVQPQQKGAAATGREQPLLATPAAVTSRAATIGSQSSIKTERRPSQRHHHGRHHYHHHHRRFPSSGGSSAAVGDDDDNDNDNRKGETWEEFLRAQKKGEGYHSR</sequence>
<gene>
    <name evidence="3" type="ORF">PG994_001992</name>
</gene>
<evidence type="ECO:0000259" key="2">
    <source>
        <dbReference type="Pfam" id="PF24355"/>
    </source>
</evidence>
<evidence type="ECO:0000256" key="1">
    <source>
        <dbReference type="SAM" id="MobiDB-lite"/>
    </source>
</evidence>
<feature type="compositionally biased region" description="Basic residues" evidence="1">
    <location>
        <begin position="416"/>
        <end position="433"/>
    </location>
</feature>
<dbReference type="PANTHER" id="PTHR39611:SF2">
    <property type="entry name" value="HYDROXYPROLINE-RICH GLYCOPROTEIN DZ-HRGP"/>
    <property type="match status" value="1"/>
</dbReference>
<proteinExistence type="predicted"/>
<feature type="compositionally biased region" description="Basic and acidic residues" evidence="1">
    <location>
        <begin position="187"/>
        <end position="215"/>
    </location>
</feature>
<feature type="compositionally biased region" description="Basic and acidic residues" evidence="1">
    <location>
        <begin position="358"/>
        <end position="370"/>
    </location>
</feature>
<feature type="compositionally biased region" description="Basic and acidic residues" evidence="1">
    <location>
        <begin position="451"/>
        <end position="475"/>
    </location>
</feature>
<feature type="compositionally biased region" description="Basic and acidic residues" evidence="1">
    <location>
        <begin position="113"/>
        <end position="123"/>
    </location>
</feature>
<feature type="region of interest" description="Disordered" evidence="1">
    <location>
        <begin position="108"/>
        <end position="475"/>
    </location>
</feature>
<organism evidence="3 4">
    <name type="scientific">Apiospora phragmitis</name>
    <dbReference type="NCBI Taxonomy" id="2905665"/>
    <lineage>
        <taxon>Eukaryota</taxon>
        <taxon>Fungi</taxon>
        <taxon>Dikarya</taxon>
        <taxon>Ascomycota</taxon>
        <taxon>Pezizomycotina</taxon>
        <taxon>Sordariomycetes</taxon>
        <taxon>Xylariomycetidae</taxon>
        <taxon>Amphisphaeriales</taxon>
        <taxon>Apiosporaceae</taxon>
        <taxon>Apiospora</taxon>
    </lineage>
</organism>
<dbReference type="Pfam" id="PF24355">
    <property type="entry name" value="DUF7514"/>
    <property type="match status" value="1"/>
</dbReference>
<dbReference type="RefSeq" id="XP_066721542.1">
    <property type="nucleotide sequence ID" value="XM_066853401.1"/>
</dbReference>
<dbReference type="Proteomes" id="UP001480595">
    <property type="component" value="Unassembled WGS sequence"/>
</dbReference>
<reference evidence="3 4" key="1">
    <citation type="submission" date="2023-01" db="EMBL/GenBank/DDBJ databases">
        <title>Analysis of 21 Apiospora genomes using comparative genomics revels a genus with tremendous synthesis potential of carbohydrate active enzymes and secondary metabolites.</title>
        <authorList>
            <person name="Sorensen T."/>
        </authorList>
    </citation>
    <scope>NUCLEOTIDE SEQUENCE [LARGE SCALE GENOMIC DNA]</scope>
    <source>
        <strain evidence="3 4">CBS 135458</strain>
    </source>
</reference>
<dbReference type="InterPro" id="IPR055936">
    <property type="entry name" value="DUF7514"/>
</dbReference>